<evidence type="ECO:0000256" key="3">
    <source>
        <dbReference type="ARBA" id="ARBA00022729"/>
    </source>
</evidence>
<protein>
    <recommendedName>
        <fullName evidence="2">endo-polygalacturonase</fullName>
        <ecNumber evidence="2">3.2.1.15</ecNumber>
    </recommendedName>
</protein>
<gene>
    <name evidence="15" type="ORF">M407DRAFT_19783</name>
</gene>
<evidence type="ECO:0000256" key="5">
    <source>
        <dbReference type="ARBA" id="ARBA00022801"/>
    </source>
</evidence>
<keyword evidence="16" id="KW-1185">Reference proteome</keyword>
<feature type="signal peptide" evidence="13">
    <location>
        <begin position="1"/>
        <end position="21"/>
    </location>
</feature>
<evidence type="ECO:0000256" key="11">
    <source>
        <dbReference type="RuleBase" id="RU361169"/>
    </source>
</evidence>
<keyword evidence="4" id="KW-0677">Repeat</keyword>
<dbReference type="SUPFAM" id="SSF57180">
    <property type="entry name" value="Cellulose-binding domain"/>
    <property type="match status" value="1"/>
</dbReference>
<dbReference type="Proteomes" id="UP000054248">
    <property type="component" value="Unassembled WGS sequence"/>
</dbReference>
<dbReference type="InterPro" id="IPR011050">
    <property type="entry name" value="Pectin_lyase_fold/virulence"/>
</dbReference>
<comment type="similarity">
    <text evidence="1 11">Belongs to the glycosyl hydrolase 28 family.</text>
</comment>
<dbReference type="PROSITE" id="PS51164">
    <property type="entry name" value="CBM1_2"/>
    <property type="match status" value="1"/>
</dbReference>
<dbReference type="EC" id="3.2.1.15" evidence="2"/>
<dbReference type="InterPro" id="IPR000254">
    <property type="entry name" value="CBD"/>
</dbReference>
<dbReference type="PROSITE" id="PS00562">
    <property type="entry name" value="CBM1_1"/>
    <property type="match status" value="1"/>
</dbReference>
<keyword evidence="6" id="KW-1015">Disulfide bond</keyword>
<evidence type="ECO:0000256" key="10">
    <source>
        <dbReference type="PROSITE-ProRule" id="PRU10052"/>
    </source>
</evidence>
<dbReference type="OrthoDB" id="1546079at2759"/>
<organism evidence="15 16">
    <name type="scientific">Tulasnella calospora MUT 4182</name>
    <dbReference type="NCBI Taxonomy" id="1051891"/>
    <lineage>
        <taxon>Eukaryota</taxon>
        <taxon>Fungi</taxon>
        <taxon>Dikarya</taxon>
        <taxon>Basidiomycota</taxon>
        <taxon>Agaricomycotina</taxon>
        <taxon>Agaricomycetes</taxon>
        <taxon>Cantharellales</taxon>
        <taxon>Tulasnellaceae</taxon>
        <taxon>Tulasnella</taxon>
    </lineage>
</organism>
<keyword evidence="8" id="KW-0961">Cell wall biogenesis/degradation</keyword>
<evidence type="ECO:0000256" key="7">
    <source>
        <dbReference type="ARBA" id="ARBA00023295"/>
    </source>
</evidence>
<keyword evidence="5 11" id="KW-0378">Hydrolase</keyword>
<dbReference type="AlphaFoldDB" id="A0A0C3QSV0"/>
<dbReference type="PANTHER" id="PTHR31884">
    <property type="entry name" value="POLYGALACTURONASE"/>
    <property type="match status" value="1"/>
</dbReference>
<keyword evidence="7 11" id="KW-0326">Glycosidase</keyword>
<reference evidence="15 16" key="1">
    <citation type="submission" date="2014-04" db="EMBL/GenBank/DDBJ databases">
        <authorList>
            <consortium name="DOE Joint Genome Institute"/>
            <person name="Kuo A."/>
            <person name="Girlanda M."/>
            <person name="Perotto S."/>
            <person name="Kohler A."/>
            <person name="Nagy L.G."/>
            <person name="Floudas D."/>
            <person name="Copeland A."/>
            <person name="Barry K.W."/>
            <person name="Cichocki N."/>
            <person name="Veneault-Fourrey C."/>
            <person name="LaButti K."/>
            <person name="Lindquist E.A."/>
            <person name="Lipzen A."/>
            <person name="Lundell T."/>
            <person name="Morin E."/>
            <person name="Murat C."/>
            <person name="Sun H."/>
            <person name="Tunlid A."/>
            <person name="Henrissat B."/>
            <person name="Grigoriev I.V."/>
            <person name="Hibbett D.S."/>
            <person name="Martin F."/>
            <person name="Nordberg H.P."/>
            <person name="Cantor M.N."/>
            <person name="Hua S.X."/>
        </authorList>
    </citation>
    <scope>NUCLEOTIDE SEQUENCE [LARGE SCALE GENOMIC DNA]</scope>
    <source>
        <strain evidence="15 16">MUT 4182</strain>
    </source>
</reference>
<dbReference type="Pfam" id="PF00734">
    <property type="entry name" value="CBM_1"/>
    <property type="match status" value="1"/>
</dbReference>
<dbReference type="HOGENOM" id="CLU_040116_0_1_1"/>
<dbReference type="PANTHER" id="PTHR31884:SF1">
    <property type="entry name" value="POLYGALACTURONASE"/>
    <property type="match status" value="1"/>
</dbReference>
<evidence type="ECO:0000313" key="16">
    <source>
        <dbReference type="Proteomes" id="UP000054248"/>
    </source>
</evidence>
<evidence type="ECO:0000256" key="12">
    <source>
        <dbReference type="SAM" id="MobiDB-lite"/>
    </source>
</evidence>
<feature type="domain" description="CBM1" evidence="14">
    <location>
        <begin position="411"/>
        <end position="447"/>
    </location>
</feature>
<dbReference type="InterPro" id="IPR012334">
    <property type="entry name" value="Pectin_lyas_fold"/>
</dbReference>
<proteinExistence type="inferred from homology"/>
<sequence length="449" mass="45733">MYSKSISVIAAFLAITASATTEPAPIGKRCTGTISSLDDVAAAILCTTININSFTVDAGKTFLLNLAAGTTVNVLGDVTFGVSAWAGPLFQIAGSNIYFNGNGHTFNGQGPSYWDGLGGTGTTKPKFLRITATGTFTNLKVLNSPINTFSVGTDGPLTISKITIDDSLGDQPNSNSAGKAAGHNTDGFDVGSHNLLITDCVVMNQDDCLAVNKGTNITFQNNKCSGGHGISIGSISSDAVVNGVYIIGNTVTDSDNGLRIKTKADATGATVSGIYYTGNTVNTIHKYGVLIDQSYPSTLGTPGTGVLVSDVQFISGNTVSVDSSATRVAVNCGSGSCTGTWNWAGLTASGGKTGTINYSGIINYPSVTATSTTSKTTTTTKTSTTTTKTTTTTSTSKSTTTTSTTSATSTGTVPAYGQCGGIGYTGATTCVSGYTCVYSNDWYSQCVAA</sequence>
<dbReference type="GO" id="GO:0030248">
    <property type="term" value="F:cellulose binding"/>
    <property type="evidence" value="ECO:0007669"/>
    <property type="project" value="InterPro"/>
</dbReference>
<dbReference type="Gene3D" id="2.160.20.10">
    <property type="entry name" value="Single-stranded right-handed beta-helix, Pectin lyase-like"/>
    <property type="match status" value="1"/>
</dbReference>
<evidence type="ECO:0000256" key="9">
    <source>
        <dbReference type="ARBA" id="ARBA00034074"/>
    </source>
</evidence>
<dbReference type="PROSITE" id="PS00502">
    <property type="entry name" value="POLYGALACTURONASE"/>
    <property type="match status" value="1"/>
</dbReference>
<dbReference type="GO" id="GO:0071555">
    <property type="term" value="P:cell wall organization"/>
    <property type="evidence" value="ECO:0007669"/>
    <property type="project" value="UniProtKB-KW"/>
</dbReference>
<name>A0A0C3QSV0_9AGAM</name>
<dbReference type="SMART" id="SM00236">
    <property type="entry name" value="fCBD"/>
    <property type="match status" value="1"/>
</dbReference>
<evidence type="ECO:0000259" key="14">
    <source>
        <dbReference type="PROSITE" id="PS51164"/>
    </source>
</evidence>
<dbReference type="Pfam" id="PF00295">
    <property type="entry name" value="Glyco_hydro_28"/>
    <property type="match status" value="1"/>
</dbReference>
<evidence type="ECO:0000256" key="6">
    <source>
        <dbReference type="ARBA" id="ARBA00023157"/>
    </source>
</evidence>
<dbReference type="SMART" id="SM00710">
    <property type="entry name" value="PbH1"/>
    <property type="match status" value="6"/>
</dbReference>
<dbReference type="EMBL" id="KN822965">
    <property type="protein sequence ID" value="KIO31154.1"/>
    <property type="molecule type" value="Genomic_DNA"/>
</dbReference>
<dbReference type="InterPro" id="IPR035971">
    <property type="entry name" value="CBD_sf"/>
</dbReference>
<feature type="chain" id="PRO_5002169090" description="endo-polygalacturonase" evidence="13">
    <location>
        <begin position="22"/>
        <end position="449"/>
    </location>
</feature>
<feature type="region of interest" description="Disordered" evidence="12">
    <location>
        <begin position="371"/>
        <end position="408"/>
    </location>
</feature>
<evidence type="ECO:0000256" key="8">
    <source>
        <dbReference type="ARBA" id="ARBA00023316"/>
    </source>
</evidence>
<comment type="catalytic activity">
    <reaction evidence="9">
        <text>(1,4-alpha-D-galacturonosyl)n+m + H2O = (1,4-alpha-D-galacturonosyl)n + (1,4-alpha-D-galacturonosyl)m.</text>
        <dbReference type="EC" id="3.2.1.15"/>
    </reaction>
</comment>
<evidence type="ECO:0000256" key="1">
    <source>
        <dbReference type="ARBA" id="ARBA00008834"/>
    </source>
</evidence>
<dbReference type="InterPro" id="IPR050434">
    <property type="entry name" value="Glycosyl_hydrlase_28"/>
</dbReference>
<keyword evidence="3 13" id="KW-0732">Signal</keyword>
<evidence type="ECO:0000256" key="13">
    <source>
        <dbReference type="SAM" id="SignalP"/>
    </source>
</evidence>
<evidence type="ECO:0000313" key="15">
    <source>
        <dbReference type="EMBL" id="KIO31154.1"/>
    </source>
</evidence>
<reference evidence="16" key="2">
    <citation type="submission" date="2015-01" db="EMBL/GenBank/DDBJ databases">
        <title>Evolutionary Origins and Diversification of the Mycorrhizal Mutualists.</title>
        <authorList>
            <consortium name="DOE Joint Genome Institute"/>
            <consortium name="Mycorrhizal Genomics Consortium"/>
            <person name="Kohler A."/>
            <person name="Kuo A."/>
            <person name="Nagy L.G."/>
            <person name="Floudas D."/>
            <person name="Copeland A."/>
            <person name="Barry K.W."/>
            <person name="Cichocki N."/>
            <person name="Veneault-Fourrey C."/>
            <person name="LaButti K."/>
            <person name="Lindquist E.A."/>
            <person name="Lipzen A."/>
            <person name="Lundell T."/>
            <person name="Morin E."/>
            <person name="Murat C."/>
            <person name="Riley R."/>
            <person name="Ohm R."/>
            <person name="Sun H."/>
            <person name="Tunlid A."/>
            <person name="Henrissat B."/>
            <person name="Grigoriev I.V."/>
            <person name="Hibbett D.S."/>
            <person name="Martin F."/>
        </authorList>
    </citation>
    <scope>NUCLEOTIDE SEQUENCE [LARGE SCALE GENOMIC DNA]</scope>
    <source>
        <strain evidence="16">MUT 4182</strain>
    </source>
</reference>
<dbReference type="GO" id="GO:0004650">
    <property type="term" value="F:polygalacturonase activity"/>
    <property type="evidence" value="ECO:0007669"/>
    <property type="project" value="UniProtKB-EC"/>
</dbReference>
<dbReference type="InterPro" id="IPR006626">
    <property type="entry name" value="PbH1"/>
</dbReference>
<dbReference type="STRING" id="1051891.A0A0C3QSV0"/>
<dbReference type="GO" id="GO:0045490">
    <property type="term" value="P:pectin catabolic process"/>
    <property type="evidence" value="ECO:0007669"/>
    <property type="project" value="UniProtKB-ARBA"/>
</dbReference>
<accession>A0A0C3QSV0</accession>
<evidence type="ECO:0000256" key="2">
    <source>
        <dbReference type="ARBA" id="ARBA00012736"/>
    </source>
</evidence>
<evidence type="ECO:0000256" key="4">
    <source>
        <dbReference type="ARBA" id="ARBA00022737"/>
    </source>
</evidence>
<feature type="active site" evidence="10">
    <location>
        <position position="228"/>
    </location>
</feature>
<dbReference type="GO" id="GO:0005576">
    <property type="term" value="C:extracellular region"/>
    <property type="evidence" value="ECO:0007669"/>
    <property type="project" value="InterPro"/>
</dbReference>
<dbReference type="SUPFAM" id="SSF51126">
    <property type="entry name" value="Pectin lyase-like"/>
    <property type="match status" value="1"/>
</dbReference>
<dbReference type="InterPro" id="IPR000743">
    <property type="entry name" value="Glyco_hydro_28"/>
</dbReference>